<keyword evidence="1" id="KW-0472">Membrane</keyword>
<gene>
    <name evidence="2" type="ORF">ACFOE0_01070</name>
</gene>
<evidence type="ECO:0000313" key="3">
    <source>
        <dbReference type="Proteomes" id="UP001595621"/>
    </source>
</evidence>
<accession>A0ABV7G5J9</accession>
<dbReference type="RefSeq" id="WP_248936565.1">
    <property type="nucleotide sequence ID" value="NZ_JAKILF010000005.1"/>
</dbReference>
<name>A0ABV7G5J9_9GAMM</name>
<organism evidence="2 3">
    <name type="scientific">Shewanella submarina</name>
    <dbReference type="NCBI Taxonomy" id="2016376"/>
    <lineage>
        <taxon>Bacteria</taxon>
        <taxon>Pseudomonadati</taxon>
        <taxon>Pseudomonadota</taxon>
        <taxon>Gammaproteobacteria</taxon>
        <taxon>Alteromonadales</taxon>
        <taxon>Shewanellaceae</taxon>
        <taxon>Shewanella</taxon>
    </lineage>
</organism>
<feature type="transmembrane region" description="Helical" evidence="1">
    <location>
        <begin position="99"/>
        <end position="124"/>
    </location>
</feature>
<dbReference type="Proteomes" id="UP001595621">
    <property type="component" value="Unassembled WGS sequence"/>
</dbReference>
<protein>
    <submittedName>
        <fullName evidence="2">Uncharacterized protein</fullName>
    </submittedName>
</protein>
<evidence type="ECO:0000313" key="2">
    <source>
        <dbReference type="EMBL" id="MFC3136784.1"/>
    </source>
</evidence>
<keyword evidence="1" id="KW-0812">Transmembrane</keyword>
<keyword evidence="3" id="KW-1185">Reference proteome</keyword>
<reference evidence="3" key="1">
    <citation type="journal article" date="2019" name="Int. J. Syst. Evol. Microbiol.">
        <title>The Global Catalogue of Microorganisms (GCM) 10K type strain sequencing project: providing services to taxonomists for standard genome sequencing and annotation.</title>
        <authorList>
            <consortium name="The Broad Institute Genomics Platform"/>
            <consortium name="The Broad Institute Genome Sequencing Center for Infectious Disease"/>
            <person name="Wu L."/>
            <person name="Ma J."/>
        </authorList>
    </citation>
    <scope>NUCLEOTIDE SEQUENCE [LARGE SCALE GENOMIC DNA]</scope>
    <source>
        <strain evidence="3">KCTC 52277</strain>
    </source>
</reference>
<comment type="caution">
    <text evidence="2">The sequence shown here is derived from an EMBL/GenBank/DDBJ whole genome shotgun (WGS) entry which is preliminary data.</text>
</comment>
<sequence>MLSSEKLAEAPKEGEKALLGKTEIGFVHRGEAGLTPEPSIYPLECVLTQNAEYMDIGASEFDHSPSGWFRTLGCLLLPAFTFIVLAAEQESHYPSDPGFPWLPMGIVFGLGLLWLISGMVYYVLRRRRRTTISFYRKRQKLVFKPSSRAEPVELDWSDVVPYIRPRRIRGVIGSRFIDMPGVSLCLAWYDSESQMLHTFYTSEFKFSLFVADEWRLMLRYMNGDDNNFANNYEPVATSANFQQKRDKLWRDFRANKNKRLFTFSLRDMSVSYLSMTVFYLMHLLGWWRLPYLYCDLYFALAVTPFLPSDRKQG</sequence>
<feature type="transmembrane region" description="Helical" evidence="1">
    <location>
        <begin position="68"/>
        <end position="87"/>
    </location>
</feature>
<dbReference type="EMBL" id="JBHRTD010000001">
    <property type="protein sequence ID" value="MFC3136784.1"/>
    <property type="molecule type" value="Genomic_DNA"/>
</dbReference>
<feature type="transmembrane region" description="Helical" evidence="1">
    <location>
        <begin position="260"/>
        <end position="281"/>
    </location>
</feature>
<proteinExistence type="predicted"/>
<keyword evidence="1" id="KW-1133">Transmembrane helix</keyword>
<evidence type="ECO:0000256" key="1">
    <source>
        <dbReference type="SAM" id="Phobius"/>
    </source>
</evidence>